<feature type="compositionally biased region" description="Basic and acidic residues" evidence="1">
    <location>
        <begin position="128"/>
        <end position="155"/>
    </location>
</feature>
<sequence length="296" mass="31773">MRTLALLLCVAAVAAVRVPPYPLAPAAYIYRSDNGGPPSLIQLAPAPLPFVNAQPIAIEDAEEDAESYDDTDELDGELGGEGEALAQLSHERGGGSSYDEAHRSAHGEKGSKGYSSEGHHAKGASGDYGERHHEGHYHESGGKKGEHHDEADSHGSHHQSGKSYKGGDHGHKKHFSKGEDVSGYRKVFSKDEYKKDHDFYDEAAKDGHFHKHGYQKAHHGAAKGAHAAGGSAAAGHDEDDYGKAGYRTDGRVDEADAAHSAERGEDEHYHKHEEHGHKGASDEGSAYQYVDGDEDD</sequence>
<keyword evidence="2" id="KW-0732">Signal</keyword>
<feature type="region of interest" description="Disordered" evidence="1">
    <location>
        <begin position="90"/>
        <end position="180"/>
    </location>
</feature>
<feature type="signal peptide" evidence="2">
    <location>
        <begin position="1"/>
        <end position="15"/>
    </location>
</feature>
<organism evidence="3 4">
    <name type="scientific">Bicyclus anynana</name>
    <name type="common">Squinting bush brown butterfly</name>
    <dbReference type="NCBI Taxonomy" id="110368"/>
    <lineage>
        <taxon>Eukaryota</taxon>
        <taxon>Metazoa</taxon>
        <taxon>Ecdysozoa</taxon>
        <taxon>Arthropoda</taxon>
        <taxon>Hexapoda</taxon>
        <taxon>Insecta</taxon>
        <taxon>Pterygota</taxon>
        <taxon>Neoptera</taxon>
        <taxon>Endopterygota</taxon>
        <taxon>Lepidoptera</taxon>
        <taxon>Glossata</taxon>
        <taxon>Ditrysia</taxon>
        <taxon>Papilionoidea</taxon>
        <taxon>Nymphalidae</taxon>
        <taxon>Satyrinae</taxon>
        <taxon>Satyrini</taxon>
        <taxon>Mycalesina</taxon>
        <taxon>Bicyclus</taxon>
    </lineage>
</organism>
<evidence type="ECO:0000256" key="2">
    <source>
        <dbReference type="SAM" id="SignalP"/>
    </source>
</evidence>
<evidence type="ECO:0000256" key="1">
    <source>
        <dbReference type="SAM" id="MobiDB-lite"/>
    </source>
</evidence>
<gene>
    <name evidence="4" type="primary">LOC112053059</name>
</gene>
<dbReference type="Pfam" id="PF16009">
    <property type="entry name" value="DUF4779"/>
    <property type="match status" value="1"/>
</dbReference>
<dbReference type="InterPro" id="IPR031959">
    <property type="entry name" value="DUF4779"/>
</dbReference>
<dbReference type="OrthoDB" id="6432502at2759"/>
<feature type="compositionally biased region" description="Basic and acidic residues" evidence="1">
    <location>
        <begin position="246"/>
        <end position="281"/>
    </location>
</feature>
<feature type="chain" id="PRO_5026885980" evidence="2">
    <location>
        <begin position="16"/>
        <end position="296"/>
    </location>
</feature>
<keyword evidence="3" id="KW-1185">Reference proteome</keyword>
<feature type="compositionally biased region" description="Basic and acidic residues" evidence="1">
    <location>
        <begin position="90"/>
        <end position="111"/>
    </location>
</feature>
<reference evidence="4" key="1">
    <citation type="submission" date="2025-08" db="UniProtKB">
        <authorList>
            <consortium name="RefSeq"/>
        </authorList>
    </citation>
    <scope>IDENTIFICATION</scope>
</reference>
<feature type="compositionally biased region" description="Low complexity" evidence="1">
    <location>
        <begin position="222"/>
        <end position="234"/>
    </location>
</feature>
<accession>A0A6J1NME8</accession>
<dbReference type="Proteomes" id="UP001652582">
    <property type="component" value="Chromosome 22"/>
</dbReference>
<feature type="region of interest" description="Disordered" evidence="1">
    <location>
        <begin position="212"/>
        <end position="296"/>
    </location>
</feature>
<feature type="compositionally biased region" description="Basic residues" evidence="1">
    <location>
        <begin position="212"/>
        <end position="221"/>
    </location>
</feature>
<dbReference type="RefSeq" id="XP_023948099.1">
    <property type="nucleotide sequence ID" value="XM_024092331.2"/>
</dbReference>
<proteinExistence type="predicted"/>
<evidence type="ECO:0000313" key="4">
    <source>
        <dbReference type="RefSeq" id="XP_023948099.1"/>
    </source>
</evidence>
<protein>
    <submittedName>
        <fullName evidence="4">Uncharacterized protein LOC112053059</fullName>
    </submittedName>
</protein>
<name>A0A6J1NME8_BICAN</name>
<evidence type="ECO:0000313" key="3">
    <source>
        <dbReference type="Proteomes" id="UP001652582"/>
    </source>
</evidence>
<dbReference type="GeneID" id="112053059"/>
<dbReference type="KEGG" id="bany:112053059"/>
<dbReference type="AlphaFoldDB" id="A0A6J1NME8"/>